<dbReference type="InterPro" id="IPR004358">
    <property type="entry name" value="Sig_transdc_His_kin-like_C"/>
</dbReference>
<keyword evidence="10" id="KW-0067">ATP-binding</keyword>
<evidence type="ECO:0000256" key="16">
    <source>
        <dbReference type="PROSITE-ProRule" id="PRU00169"/>
    </source>
</evidence>
<evidence type="ECO:0000256" key="2">
    <source>
        <dbReference type="ARBA" id="ARBA00004651"/>
    </source>
</evidence>
<evidence type="ECO:0000313" key="23">
    <source>
        <dbReference type="EMBL" id="CRH06855.1"/>
    </source>
</evidence>
<keyword evidence="12" id="KW-0902">Two-component regulatory system</keyword>
<dbReference type="Gene3D" id="3.30.450.20">
    <property type="entry name" value="PAS domain"/>
    <property type="match status" value="3"/>
</dbReference>
<accession>A0A1S7LIX6</accession>
<keyword evidence="4" id="KW-1003">Cell membrane</keyword>
<evidence type="ECO:0000256" key="6">
    <source>
        <dbReference type="ARBA" id="ARBA00022679"/>
    </source>
</evidence>
<keyword evidence="11 18" id="KW-1133">Transmembrane helix</keyword>
<dbReference type="GO" id="GO:0005524">
    <property type="term" value="F:ATP binding"/>
    <property type="evidence" value="ECO:0007669"/>
    <property type="project" value="UniProtKB-KW"/>
</dbReference>
<keyword evidence="8" id="KW-0547">Nucleotide-binding</keyword>
<dbReference type="InterPro" id="IPR036890">
    <property type="entry name" value="HATPase_C_sf"/>
</dbReference>
<dbReference type="Gene3D" id="3.30.565.10">
    <property type="entry name" value="Histidine kinase-like ATPase, C-terminal domain"/>
    <property type="match status" value="1"/>
</dbReference>
<dbReference type="InterPro" id="IPR003661">
    <property type="entry name" value="HisK_dim/P_dom"/>
</dbReference>
<evidence type="ECO:0000259" key="19">
    <source>
        <dbReference type="PROSITE" id="PS50109"/>
    </source>
</evidence>
<evidence type="ECO:0000259" key="21">
    <source>
        <dbReference type="PROSITE" id="PS50112"/>
    </source>
</evidence>
<dbReference type="InterPro" id="IPR011006">
    <property type="entry name" value="CheY-like_superfamily"/>
</dbReference>
<reference evidence="23" key="1">
    <citation type="submission" date="2015-04" db="EMBL/GenBank/DDBJ databases">
        <authorList>
            <person name="Syromyatnikov M.Y."/>
            <person name="Popov V.N."/>
        </authorList>
    </citation>
    <scope>NUCLEOTIDE SEQUENCE</scope>
    <source>
        <strain evidence="23">MO-1</strain>
    </source>
</reference>
<dbReference type="Pfam" id="PF17203">
    <property type="entry name" value="sCache_3_2"/>
    <property type="match status" value="1"/>
</dbReference>
<dbReference type="Gene3D" id="3.40.50.2300">
    <property type="match status" value="1"/>
</dbReference>
<feature type="compositionally biased region" description="Polar residues" evidence="17">
    <location>
        <begin position="819"/>
        <end position="830"/>
    </location>
</feature>
<organism evidence="23">
    <name type="scientific">Magnetococcus massalia (strain MO-1)</name>
    <dbReference type="NCBI Taxonomy" id="451514"/>
    <lineage>
        <taxon>Bacteria</taxon>
        <taxon>Pseudomonadati</taxon>
        <taxon>Pseudomonadota</taxon>
        <taxon>Magnetococcia</taxon>
        <taxon>Magnetococcales</taxon>
        <taxon>Magnetococcaceae</taxon>
        <taxon>Magnetococcus</taxon>
    </lineage>
</organism>
<keyword evidence="7 18" id="KW-0812">Transmembrane</keyword>
<dbReference type="PANTHER" id="PTHR45339:SF5">
    <property type="entry name" value="HISTIDINE KINASE"/>
    <property type="match status" value="1"/>
</dbReference>
<dbReference type="InterPro" id="IPR013655">
    <property type="entry name" value="PAS_fold_3"/>
</dbReference>
<evidence type="ECO:0000256" key="3">
    <source>
        <dbReference type="ARBA" id="ARBA00012438"/>
    </source>
</evidence>
<evidence type="ECO:0000256" key="17">
    <source>
        <dbReference type="SAM" id="MobiDB-lite"/>
    </source>
</evidence>
<dbReference type="PROSITE" id="PS50109">
    <property type="entry name" value="HIS_KIN"/>
    <property type="match status" value="1"/>
</dbReference>
<dbReference type="CDD" id="cd00082">
    <property type="entry name" value="HisKA"/>
    <property type="match status" value="1"/>
</dbReference>
<dbReference type="Pfam" id="PF08447">
    <property type="entry name" value="PAS_3"/>
    <property type="match status" value="2"/>
</dbReference>
<keyword evidence="5 16" id="KW-0597">Phosphoprotein</keyword>
<dbReference type="CDD" id="cd00130">
    <property type="entry name" value="PAS"/>
    <property type="match status" value="2"/>
</dbReference>
<dbReference type="SMART" id="SM00448">
    <property type="entry name" value="REC"/>
    <property type="match status" value="1"/>
</dbReference>
<dbReference type="CDD" id="cd17546">
    <property type="entry name" value="REC_hyHK_CKI1_RcsC-like"/>
    <property type="match status" value="1"/>
</dbReference>
<dbReference type="InterPro" id="IPR035965">
    <property type="entry name" value="PAS-like_dom_sf"/>
</dbReference>
<dbReference type="FunFam" id="1.10.287.130:FF:000002">
    <property type="entry name" value="Two-component osmosensing histidine kinase"/>
    <property type="match status" value="1"/>
</dbReference>
<gene>
    <name evidence="23" type="ORF">MAGMO_2703</name>
</gene>
<dbReference type="PROSITE" id="PS50112">
    <property type="entry name" value="PAS"/>
    <property type="match status" value="1"/>
</dbReference>
<dbReference type="CDD" id="cd16922">
    <property type="entry name" value="HATPase_EvgS-ArcB-TorS-like"/>
    <property type="match status" value="1"/>
</dbReference>
<evidence type="ECO:0000256" key="13">
    <source>
        <dbReference type="ARBA" id="ARBA00023136"/>
    </source>
</evidence>
<evidence type="ECO:0000256" key="10">
    <source>
        <dbReference type="ARBA" id="ARBA00022840"/>
    </source>
</evidence>
<dbReference type="PANTHER" id="PTHR45339">
    <property type="entry name" value="HYBRID SIGNAL TRANSDUCTION HISTIDINE KINASE J"/>
    <property type="match status" value="1"/>
</dbReference>
<dbReference type="SMART" id="SM00086">
    <property type="entry name" value="PAC"/>
    <property type="match status" value="2"/>
</dbReference>
<dbReference type="SUPFAM" id="SSF47384">
    <property type="entry name" value="Homodimeric domain of signal transducing histidine kinase"/>
    <property type="match status" value="1"/>
</dbReference>
<dbReference type="InterPro" id="IPR003594">
    <property type="entry name" value="HATPase_dom"/>
</dbReference>
<comment type="catalytic activity">
    <reaction evidence="1">
        <text>ATP + protein L-histidine = ADP + protein N-phospho-L-histidine.</text>
        <dbReference type="EC" id="2.7.13.3"/>
    </reaction>
</comment>
<dbReference type="InterPro" id="IPR000014">
    <property type="entry name" value="PAS"/>
</dbReference>
<evidence type="ECO:0000256" key="14">
    <source>
        <dbReference type="ARBA" id="ARBA00064003"/>
    </source>
</evidence>
<evidence type="ECO:0000256" key="8">
    <source>
        <dbReference type="ARBA" id="ARBA00022741"/>
    </source>
</evidence>
<dbReference type="InterPro" id="IPR000700">
    <property type="entry name" value="PAS-assoc_C"/>
</dbReference>
<protein>
    <recommendedName>
        <fullName evidence="15">Sensory/regulatory protein RpfC</fullName>
        <ecNumber evidence="3">2.7.13.3</ecNumber>
    </recommendedName>
</protein>
<evidence type="ECO:0000259" key="22">
    <source>
        <dbReference type="PROSITE" id="PS50113"/>
    </source>
</evidence>
<dbReference type="SMART" id="SM00388">
    <property type="entry name" value="HisKA"/>
    <property type="match status" value="1"/>
</dbReference>
<feature type="domain" description="Response regulatory" evidence="20">
    <location>
        <begin position="847"/>
        <end position="967"/>
    </location>
</feature>
<feature type="modified residue" description="4-aspartylphosphate" evidence="16">
    <location>
        <position position="897"/>
    </location>
</feature>
<dbReference type="PRINTS" id="PR00344">
    <property type="entry name" value="BCTRLSENSOR"/>
</dbReference>
<comment type="subunit">
    <text evidence="14">At low DSF concentrations, interacts with RpfF.</text>
</comment>
<feature type="domain" description="PAC" evidence="22">
    <location>
        <begin position="402"/>
        <end position="454"/>
    </location>
</feature>
<feature type="transmembrane region" description="Helical" evidence="18">
    <location>
        <begin position="178"/>
        <end position="200"/>
    </location>
</feature>
<evidence type="ECO:0000256" key="1">
    <source>
        <dbReference type="ARBA" id="ARBA00000085"/>
    </source>
</evidence>
<dbReference type="Pfam" id="PF00072">
    <property type="entry name" value="Response_reg"/>
    <property type="match status" value="1"/>
</dbReference>
<sequence>MQRPDEQHQERAFNRRLTLSFGTLVLLLMAAVGLASWHTFTSVMKEEEQRLTHTLAQLMGEAVSRISFSGKHHTRLLLTDLKQKNPLFTHLAVIGLDDTIIAHSDPSKNDTPMQWPPGINRQKILSSEGVTTLYRTLHRRQIREVFLPFHGGFNHKLQGIVHLAIDQQAHSAAMRTGLLSQLLLILVLTLLGVIVVRLLSRHYSLPVKRMAQRLRAILEHAPLLIAIHDQAHRTLLTSRLWRQWQGDLTGSLQRQLRPLDLHDPAHEETAQQQEVVLQADDQRYHYLASHFAIHTDPHIRLKESCLIALDISPRKEMERQLSESEERYRTVVTNQPGIVYRCAIDKEWTMDFISKGVERITGYPAEEFIQNRVRSFASIIHPEDAQMVEEQVMASVLTGEPYQLDYRMLDCEGAIRWVHEEGRANYAPNGQASWLNGVILDITDRKEMEATLARSQRYLQAAVDATQAGRFHYRVKEDSHECDQRTLEIFGLSNPSSINSYASWTQHIHPEDLAEAEQAFHQALRSTSTNTYDIIYRIMRPSGQLRHLRSQAWIERTRHGQAKMISGLIFDITAQKELELTLSLAREQAEEASRAKSDFLASMSHEIRTPMNTVIGMAEVLLETPIDADQRHYLETLQHAGESLLDLINAILDLSKIESGKFEPLQENFNLHQLVEETCGVLEVQAAKRALTLELIIRPGTPRQVIGDPARIRQILINLIGNGIKFTKQGKVEVTLHLERTGSTAELMFSIEDSGLGIAPELQEKIFEKFSQLDSGMSRRHEGSGLGLTICKHLVDLLGGRIWLKSRPGEGSHFYFTTPYQPGEASSQPTHPAATTERAQEQPQSARILLVEDSADNRMLIQTYLKKSPHILEIACDGQEAIDKSLHGGPFDLILMDMQMPVVDGYTATRTIRQREQQTQQLTTPIIALTAHALRDDAQRSLEAGCDAHLTKPIKKQTLLDAIARYRKP</sequence>
<feature type="domain" description="PAC" evidence="22">
    <location>
        <begin position="532"/>
        <end position="584"/>
    </location>
</feature>
<evidence type="ECO:0000256" key="12">
    <source>
        <dbReference type="ARBA" id="ARBA00023012"/>
    </source>
</evidence>
<dbReference type="EC" id="2.7.13.3" evidence="3"/>
<dbReference type="SUPFAM" id="SSF52172">
    <property type="entry name" value="CheY-like"/>
    <property type="match status" value="1"/>
</dbReference>
<keyword evidence="9 23" id="KW-0418">Kinase</keyword>
<dbReference type="Gene3D" id="1.10.287.130">
    <property type="match status" value="1"/>
</dbReference>
<dbReference type="InterPro" id="IPR005467">
    <property type="entry name" value="His_kinase_dom"/>
</dbReference>
<feature type="transmembrane region" description="Helical" evidence="18">
    <location>
        <begin position="21"/>
        <end position="40"/>
    </location>
</feature>
<dbReference type="SUPFAM" id="SSF55874">
    <property type="entry name" value="ATPase domain of HSP90 chaperone/DNA topoisomerase II/histidine kinase"/>
    <property type="match status" value="1"/>
</dbReference>
<dbReference type="InterPro" id="IPR036097">
    <property type="entry name" value="HisK_dim/P_sf"/>
</dbReference>
<dbReference type="NCBIfam" id="TIGR00229">
    <property type="entry name" value="sensory_box"/>
    <property type="match status" value="1"/>
</dbReference>
<dbReference type="GO" id="GO:0005886">
    <property type="term" value="C:plasma membrane"/>
    <property type="evidence" value="ECO:0007669"/>
    <property type="project" value="UniProtKB-SubCell"/>
</dbReference>
<evidence type="ECO:0000256" key="18">
    <source>
        <dbReference type="SAM" id="Phobius"/>
    </source>
</evidence>
<dbReference type="SMART" id="SM00387">
    <property type="entry name" value="HATPase_c"/>
    <property type="match status" value="1"/>
</dbReference>
<dbReference type="InterPro" id="IPR001789">
    <property type="entry name" value="Sig_transdc_resp-reg_receiver"/>
</dbReference>
<dbReference type="Gene3D" id="2.10.70.100">
    <property type="match status" value="1"/>
</dbReference>
<proteinExistence type="predicted"/>
<dbReference type="Pfam" id="PF00512">
    <property type="entry name" value="HisKA"/>
    <property type="match status" value="1"/>
</dbReference>
<feature type="region of interest" description="Disordered" evidence="17">
    <location>
        <begin position="819"/>
        <end position="844"/>
    </location>
</feature>
<keyword evidence="6 23" id="KW-0808">Transferase</keyword>
<dbReference type="PROSITE" id="PS50110">
    <property type="entry name" value="RESPONSE_REGULATORY"/>
    <property type="match status" value="1"/>
</dbReference>
<dbReference type="InterPro" id="IPR033463">
    <property type="entry name" value="sCache_3"/>
</dbReference>
<evidence type="ECO:0000256" key="9">
    <source>
        <dbReference type="ARBA" id="ARBA00022777"/>
    </source>
</evidence>
<dbReference type="InterPro" id="IPR001610">
    <property type="entry name" value="PAC"/>
</dbReference>
<dbReference type="SUPFAM" id="SSF55785">
    <property type="entry name" value="PYP-like sensor domain (PAS domain)"/>
    <property type="match status" value="2"/>
</dbReference>
<keyword evidence="13 18" id="KW-0472">Membrane</keyword>
<evidence type="ECO:0000259" key="20">
    <source>
        <dbReference type="PROSITE" id="PS50110"/>
    </source>
</evidence>
<dbReference type="FunFam" id="3.30.565.10:FF:000010">
    <property type="entry name" value="Sensor histidine kinase RcsC"/>
    <property type="match status" value="1"/>
</dbReference>
<dbReference type="AlphaFoldDB" id="A0A1S7LIX6"/>
<dbReference type="PROSITE" id="PS50113">
    <property type="entry name" value="PAC"/>
    <property type="match status" value="2"/>
</dbReference>
<dbReference type="EMBL" id="LO017727">
    <property type="protein sequence ID" value="CRH06855.1"/>
    <property type="molecule type" value="Genomic_DNA"/>
</dbReference>
<name>A0A1S7LIX6_MAGMO</name>
<evidence type="ECO:0000256" key="7">
    <source>
        <dbReference type="ARBA" id="ARBA00022692"/>
    </source>
</evidence>
<feature type="domain" description="PAS" evidence="21">
    <location>
        <begin position="324"/>
        <end position="400"/>
    </location>
</feature>
<evidence type="ECO:0000256" key="15">
    <source>
        <dbReference type="ARBA" id="ARBA00068150"/>
    </source>
</evidence>
<dbReference type="SMART" id="SM00091">
    <property type="entry name" value="PAS"/>
    <property type="match status" value="3"/>
</dbReference>
<feature type="domain" description="Histidine kinase" evidence="19">
    <location>
        <begin position="602"/>
        <end position="822"/>
    </location>
</feature>
<dbReference type="GO" id="GO:0000155">
    <property type="term" value="F:phosphorelay sensor kinase activity"/>
    <property type="evidence" value="ECO:0007669"/>
    <property type="project" value="InterPro"/>
</dbReference>
<dbReference type="Pfam" id="PF02518">
    <property type="entry name" value="HATPase_c"/>
    <property type="match status" value="1"/>
</dbReference>
<evidence type="ECO:0000256" key="4">
    <source>
        <dbReference type="ARBA" id="ARBA00022475"/>
    </source>
</evidence>
<comment type="subcellular location">
    <subcellularLocation>
        <location evidence="2">Cell membrane</location>
        <topology evidence="2">Multi-pass membrane protein</topology>
    </subcellularLocation>
</comment>
<evidence type="ECO:0000256" key="11">
    <source>
        <dbReference type="ARBA" id="ARBA00022989"/>
    </source>
</evidence>
<evidence type="ECO:0000256" key="5">
    <source>
        <dbReference type="ARBA" id="ARBA00022553"/>
    </source>
</evidence>